<organism evidence="2 3">
    <name type="scientific">Alsobacter ponti</name>
    <dbReference type="NCBI Taxonomy" id="2962936"/>
    <lineage>
        <taxon>Bacteria</taxon>
        <taxon>Pseudomonadati</taxon>
        <taxon>Pseudomonadota</taxon>
        <taxon>Alphaproteobacteria</taxon>
        <taxon>Hyphomicrobiales</taxon>
        <taxon>Alsobacteraceae</taxon>
        <taxon>Alsobacter</taxon>
    </lineage>
</organism>
<dbReference type="InterPro" id="IPR010664">
    <property type="entry name" value="LipoPS_assembly_LptC-rel"/>
</dbReference>
<protein>
    <submittedName>
        <fullName evidence="2">LPS export ABC transporter periplasmic protein LptC</fullName>
    </submittedName>
</protein>
<name>A0ABT1LCH3_9HYPH</name>
<gene>
    <name evidence="2" type="primary">lptC</name>
    <name evidence="2" type="ORF">NK718_08765</name>
</gene>
<dbReference type="Proteomes" id="UP001205890">
    <property type="component" value="Unassembled WGS sequence"/>
</dbReference>
<sequence>MTAGDTEFGAMAARVRQDAARDRRYRDAVRHSRRVRFLRRAIPIGAAATVAGILFVAIFDPFRGVPDVSIGGISVNGSRITMELPRLTGFKRDSRPYEVTAQSASQDIKAPNIIELTQLKSRIALADRGFATVEAARGVYDSQAEKLTLERDVRLHTENGYDVLMRSALIQFKAGTVGSADPVTVRFNGGTIDASAVDMFDNGQHIIFMGPVRTVLEPDPAMKTAAPASPKEPSP</sequence>
<reference evidence="2 3" key="1">
    <citation type="submission" date="2022-07" db="EMBL/GenBank/DDBJ databases">
        <authorList>
            <person name="Li W.-J."/>
            <person name="Deng Q.-Q."/>
        </authorList>
    </citation>
    <scope>NUCLEOTIDE SEQUENCE [LARGE SCALE GENOMIC DNA]</scope>
    <source>
        <strain evidence="2 3">SYSU M60028</strain>
    </source>
</reference>
<proteinExistence type="predicted"/>
<dbReference type="Gene3D" id="2.60.450.10">
    <property type="entry name" value="Lipopolysaccharide (LPS) transport protein A like domain"/>
    <property type="match status" value="1"/>
</dbReference>
<dbReference type="RefSeq" id="WP_254740712.1">
    <property type="nucleotide sequence ID" value="NZ_JANCLU010000007.1"/>
</dbReference>
<evidence type="ECO:0000313" key="2">
    <source>
        <dbReference type="EMBL" id="MCP8938603.1"/>
    </source>
</evidence>
<feature type="transmembrane region" description="Helical" evidence="1">
    <location>
        <begin position="41"/>
        <end position="59"/>
    </location>
</feature>
<keyword evidence="1" id="KW-0812">Transmembrane</keyword>
<dbReference type="EMBL" id="JANCLU010000007">
    <property type="protein sequence ID" value="MCP8938603.1"/>
    <property type="molecule type" value="Genomic_DNA"/>
</dbReference>
<evidence type="ECO:0000256" key="1">
    <source>
        <dbReference type="SAM" id="Phobius"/>
    </source>
</evidence>
<evidence type="ECO:0000313" key="3">
    <source>
        <dbReference type="Proteomes" id="UP001205890"/>
    </source>
</evidence>
<dbReference type="Pfam" id="PF06835">
    <property type="entry name" value="LptC"/>
    <property type="match status" value="1"/>
</dbReference>
<keyword evidence="1" id="KW-1133">Transmembrane helix</keyword>
<accession>A0ABT1LCH3</accession>
<comment type="caution">
    <text evidence="2">The sequence shown here is derived from an EMBL/GenBank/DDBJ whole genome shotgun (WGS) entry which is preliminary data.</text>
</comment>
<keyword evidence="3" id="KW-1185">Reference proteome</keyword>
<keyword evidence="1" id="KW-0472">Membrane</keyword>